<feature type="transmembrane region" description="Helical" evidence="14">
    <location>
        <begin position="114"/>
        <end position="143"/>
    </location>
</feature>
<feature type="transmembrane region" description="Helical" evidence="14">
    <location>
        <begin position="77"/>
        <end position="102"/>
    </location>
</feature>
<keyword evidence="3" id="KW-0716">Sensory transduction</keyword>
<dbReference type="PROSITE" id="PS50262">
    <property type="entry name" value="G_PROTEIN_RECEP_F1_2"/>
    <property type="match status" value="1"/>
</dbReference>
<name>A0A8C7IB91_ONCKI</name>
<keyword evidence="8" id="KW-0297">G-protein coupled receptor</keyword>
<dbReference type="GO" id="GO:0007602">
    <property type="term" value="P:phototransduction"/>
    <property type="evidence" value="ECO:0007669"/>
    <property type="project" value="UniProtKB-KW"/>
</dbReference>
<evidence type="ECO:0000256" key="5">
    <source>
        <dbReference type="ARBA" id="ARBA00022925"/>
    </source>
</evidence>
<evidence type="ECO:0000256" key="4">
    <source>
        <dbReference type="ARBA" id="ARBA00022692"/>
    </source>
</evidence>
<evidence type="ECO:0000256" key="3">
    <source>
        <dbReference type="ARBA" id="ARBA00022606"/>
    </source>
</evidence>
<dbReference type="GO" id="GO:0009881">
    <property type="term" value="F:photoreceptor activity"/>
    <property type="evidence" value="ECO:0007669"/>
    <property type="project" value="UniProtKB-KW"/>
</dbReference>
<dbReference type="AlphaFoldDB" id="A0A8C7IB91"/>
<feature type="domain" description="G-protein coupled receptors family 1 profile" evidence="15">
    <location>
        <begin position="56"/>
        <end position="312"/>
    </location>
</feature>
<feature type="transmembrane region" description="Helical" evidence="14">
    <location>
        <begin position="207"/>
        <end position="234"/>
    </location>
</feature>
<dbReference type="PRINTS" id="PR01244">
    <property type="entry name" value="PEROPSIN"/>
</dbReference>
<evidence type="ECO:0000256" key="12">
    <source>
        <dbReference type="ARBA" id="ARBA00023180"/>
    </source>
</evidence>
<keyword evidence="6 14" id="KW-1133">Transmembrane helix</keyword>
<keyword evidence="13" id="KW-0807">Transducer</keyword>
<feature type="transmembrane region" description="Helical" evidence="14">
    <location>
        <begin position="155"/>
        <end position="175"/>
    </location>
</feature>
<feature type="transmembrane region" description="Helical" evidence="14">
    <location>
        <begin position="294"/>
        <end position="315"/>
    </location>
</feature>
<keyword evidence="9 14" id="KW-0472">Membrane</keyword>
<dbReference type="PANTHER" id="PTHR24240">
    <property type="entry name" value="OPSIN"/>
    <property type="match status" value="1"/>
</dbReference>
<keyword evidence="5" id="KW-0681">Retinal protein</keyword>
<evidence type="ECO:0000256" key="14">
    <source>
        <dbReference type="SAM" id="Phobius"/>
    </source>
</evidence>
<keyword evidence="12" id="KW-0325">Glycoprotein</keyword>
<dbReference type="FunFam" id="1.20.1070.10:FF:000219">
    <property type="entry name" value="Opsin 5-like 2"/>
    <property type="match status" value="1"/>
</dbReference>
<proteinExistence type="predicted"/>
<keyword evidence="11" id="KW-0675">Receptor</keyword>
<evidence type="ECO:0000256" key="2">
    <source>
        <dbReference type="ARBA" id="ARBA00022543"/>
    </source>
</evidence>
<evidence type="ECO:0000256" key="6">
    <source>
        <dbReference type="ARBA" id="ARBA00022989"/>
    </source>
</evidence>
<evidence type="ECO:0000256" key="9">
    <source>
        <dbReference type="ARBA" id="ARBA00023136"/>
    </source>
</evidence>
<keyword evidence="4 14" id="KW-0812">Transmembrane</keyword>
<dbReference type="Ensembl" id="ENSOKIT00005074088.1">
    <property type="protein sequence ID" value="ENSOKIP00005069649.1"/>
    <property type="gene ID" value="ENSOKIG00005029927.1"/>
</dbReference>
<dbReference type="InterPro" id="IPR050125">
    <property type="entry name" value="GPCR_opsins"/>
</dbReference>
<evidence type="ECO:0000256" key="10">
    <source>
        <dbReference type="ARBA" id="ARBA00023157"/>
    </source>
</evidence>
<protein>
    <submittedName>
        <fullName evidence="16">Opsin-5</fullName>
    </submittedName>
</protein>
<evidence type="ECO:0000256" key="8">
    <source>
        <dbReference type="ARBA" id="ARBA00023040"/>
    </source>
</evidence>
<dbReference type="InterPro" id="IPR002962">
    <property type="entry name" value="Peropsin"/>
</dbReference>
<dbReference type="CDD" id="cd15074">
    <property type="entry name" value="7tmA_Opsin5_neuropsin"/>
    <property type="match status" value="1"/>
</dbReference>
<keyword evidence="7" id="KW-0157">Chromophore</keyword>
<accession>A0A8C7IB91</accession>
<feature type="transmembrane region" description="Helical" evidence="14">
    <location>
        <begin position="40"/>
        <end position="65"/>
    </location>
</feature>
<dbReference type="GO" id="GO:0004930">
    <property type="term" value="F:G protein-coupled receptor activity"/>
    <property type="evidence" value="ECO:0007669"/>
    <property type="project" value="UniProtKB-KW"/>
</dbReference>
<dbReference type="GO" id="GO:0016020">
    <property type="term" value="C:membrane"/>
    <property type="evidence" value="ECO:0007669"/>
    <property type="project" value="UniProtKB-SubCell"/>
</dbReference>
<evidence type="ECO:0000256" key="13">
    <source>
        <dbReference type="ARBA" id="ARBA00023224"/>
    </source>
</evidence>
<dbReference type="PROSITE" id="PS00238">
    <property type="entry name" value="OPSIN"/>
    <property type="match status" value="1"/>
</dbReference>
<dbReference type="PRINTS" id="PR00237">
    <property type="entry name" value="GPCRRHODOPSN"/>
</dbReference>
<evidence type="ECO:0000256" key="1">
    <source>
        <dbReference type="ARBA" id="ARBA00004141"/>
    </source>
</evidence>
<dbReference type="InterPro" id="IPR017452">
    <property type="entry name" value="GPCR_Rhodpsn_7TM"/>
</dbReference>
<keyword evidence="17" id="KW-1185">Reference proteome</keyword>
<keyword evidence="10" id="KW-1015">Disulfide bond</keyword>
<dbReference type="GeneID" id="109875131"/>
<organism evidence="16 17">
    <name type="scientific">Oncorhynchus kisutch</name>
    <name type="common">Coho salmon</name>
    <name type="synonym">Salmo kisutch</name>
    <dbReference type="NCBI Taxonomy" id="8019"/>
    <lineage>
        <taxon>Eukaryota</taxon>
        <taxon>Metazoa</taxon>
        <taxon>Chordata</taxon>
        <taxon>Craniata</taxon>
        <taxon>Vertebrata</taxon>
        <taxon>Euteleostomi</taxon>
        <taxon>Actinopterygii</taxon>
        <taxon>Neopterygii</taxon>
        <taxon>Teleostei</taxon>
        <taxon>Protacanthopterygii</taxon>
        <taxon>Salmoniformes</taxon>
        <taxon>Salmonidae</taxon>
        <taxon>Salmoninae</taxon>
        <taxon>Oncorhynchus</taxon>
    </lineage>
</organism>
<reference evidence="16" key="1">
    <citation type="submission" date="2025-08" db="UniProtKB">
        <authorList>
            <consortium name="Ensembl"/>
        </authorList>
    </citation>
    <scope>IDENTIFICATION</scope>
</reference>
<evidence type="ECO:0000256" key="7">
    <source>
        <dbReference type="ARBA" id="ARBA00022991"/>
    </source>
</evidence>
<gene>
    <name evidence="16" type="primary">LOC109875131</name>
</gene>
<evidence type="ECO:0000313" key="17">
    <source>
        <dbReference type="Proteomes" id="UP000694557"/>
    </source>
</evidence>
<dbReference type="InterPro" id="IPR027430">
    <property type="entry name" value="Retinal_BS"/>
</dbReference>
<dbReference type="RefSeq" id="XP_031666701.1">
    <property type="nucleotide sequence ID" value="XM_031810841.1"/>
</dbReference>
<evidence type="ECO:0000256" key="11">
    <source>
        <dbReference type="ARBA" id="ARBA00023170"/>
    </source>
</evidence>
<feature type="transmembrane region" description="Helical" evidence="14">
    <location>
        <begin position="255"/>
        <end position="274"/>
    </location>
</feature>
<sequence>MLHGQCRRQIDHVTPLKQMGVLASIDDIAFHSNIPVAADITVAIVYAVFGMCSLFSNSTLLYISYKKKHLLKPAEFFIINLAISDMSLTLSLYPMAITSSIYHRWLFGKTVCLIYAFCGMLFGVCSLTTLTLLSMVCFVKVCYPLYGNRFNAVHGRLLIACAWAWALVFACSPLAHWGEYGPEPYGTACCIDWRLSNLHPVARSYTAVLFVLCYIVPCCVIVASYTGILMAVRASHKAMEHHEARQTKMSNIQDVIVKLSVAVCIGFFAAWSPYAVVSMWAAFGHMDNIPPLAFAMPAMFAKSSTIYNPIIYLLLRPNFRRVMYRDLVSLCRAFLKGCLCSCSQGAVGKCHSHLVVRVSLQSFCRRPGHGQSCSPTSSARQALGGSRGCTSTCEKCSDAFECFRHYPRGCHGGTNIPSSSAKVYAPQDQLSTEPQLQSMTQKQMRKQKKQAACHKKSLRATKHSKRTSEINNLRINFEMVPGHAKVAWP</sequence>
<dbReference type="InterPro" id="IPR000276">
    <property type="entry name" value="GPCR_Rhodpsn"/>
</dbReference>
<dbReference type="GeneTree" id="ENSGT01120000271854"/>
<dbReference type="SUPFAM" id="SSF81321">
    <property type="entry name" value="Family A G protein-coupled receptor-like"/>
    <property type="match status" value="1"/>
</dbReference>
<evidence type="ECO:0000259" key="15">
    <source>
        <dbReference type="PROSITE" id="PS50262"/>
    </source>
</evidence>
<evidence type="ECO:0000313" key="16">
    <source>
        <dbReference type="Ensembl" id="ENSOKIP00005069649.1"/>
    </source>
</evidence>
<dbReference type="Pfam" id="PF00001">
    <property type="entry name" value="7tm_1"/>
    <property type="match status" value="1"/>
</dbReference>
<reference evidence="16" key="2">
    <citation type="submission" date="2025-09" db="UniProtKB">
        <authorList>
            <consortium name="Ensembl"/>
        </authorList>
    </citation>
    <scope>IDENTIFICATION</scope>
</reference>
<comment type="subcellular location">
    <subcellularLocation>
        <location evidence="1">Membrane</location>
        <topology evidence="1">Multi-pass membrane protein</topology>
    </subcellularLocation>
</comment>
<keyword evidence="2" id="KW-0600">Photoreceptor protein</keyword>
<dbReference type="Proteomes" id="UP000694557">
    <property type="component" value="Unassembled WGS sequence"/>
</dbReference>
<dbReference type="Gene3D" id="1.20.1070.10">
    <property type="entry name" value="Rhodopsin 7-helix transmembrane proteins"/>
    <property type="match status" value="1"/>
</dbReference>
<dbReference type="GO" id="GO:0007601">
    <property type="term" value="P:visual perception"/>
    <property type="evidence" value="ECO:0007669"/>
    <property type="project" value="InterPro"/>
</dbReference>